<protein>
    <submittedName>
        <fullName evidence="10">Glycosyltransferase family 2 protein</fullName>
    </submittedName>
</protein>
<dbReference type="PANTHER" id="PTHR48090">
    <property type="entry name" value="UNDECAPRENYL-PHOSPHATE 4-DEOXY-4-FORMAMIDO-L-ARABINOSE TRANSFERASE-RELATED"/>
    <property type="match status" value="1"/>
</dbReference>
<evidence type="ECO:0000313" key="10">
    <source>
        <dbReference type="EMBL" id="GAA1761484.1"/>
    </source>
</evidence>
<feature type="transmembrane region" description="Helical" evidence="8">
    <location>
        <begin position="233"/>
        <end position="259"/>
    </location>
</feature>
<dbReference type="PANTHER" id="PTHR48090:SF1">
    <property type="entry name" value="PROPHAGE BACTOPRENOL GLUCOSYL TRANSFERASE HOMOLOG"/>
    <property type="match status" value="1"/>
</dbReference>
<keyword evidence="7 8" id="KW-0472">Membrane</keyword>
<evidence type="ECO:0000256" key="4">
    <source>
        <dbReference type="ARBA" id="ARBA00022679"/>
    </source>
</evidence>
<organism evidence="10 11">
    <name type="scientific">Luedemannella helvata</name>
    <dbReference type="NCBI Taxonomy" id="349315"/>
    <lineage>
        <taxon>Bacteria</taxon>
        <taxon>Bacillati</taxon>
        <taxon>Actinomycetota</taxon>
        <taxon>Actinomycetes</taxon>
        <taxon>Micromonosporales</taxon>
        <taxon>Micromonosporaceae</taxon>
        <taxon>Luedemannella</taxon>
    </lineage>
</organism>
<keyword evidence="11" id="KW-1185">Reference proteome</keyword>
<keyword evidence="5 8" id="KW-0812">Transmembrane</keyword>
<name>A0ABN2KNY2_9ACTN</name>
<evidence type="ECO:0000256" key="7">
    <source>
        <dbReference type="ARBA" id="ARBA00023136"/>
    </source>
</evidence>
<feature type="domain" description="Glycosyltransferase 2-like" evidence="9">
    <location>
        <begin position="8"/>
        <end position="170"/>
    </location>
</feature>
<keyword evidence="4" id="KW-0808">Transferase</keyword>
<evidence type="ECO:0000259" key="9">
    <source>
        <dbReference type="Pfam" id="PF00535"/>
    </source>
</evidence>
<dbReference type="SUPFAM" id="SSF53448">
    <property type="entry name" value="Nucleotide-diphospho-sugar transferases"/>
    <property type="match status" value="1"/>
</dbReference>
<dbReference type="EMBL" id="BAAALS010000017">
    <property type="protein sequence ID" value="GAA1761484.1"/>
    <property type="molecule type" value="Genomic_DNA"/>
</dbReference>
<comment type="similarity">
    <text evidence="2">Belongs to the glycosyltransferase 2 family.</text>
</comment>
<evidence type="ECO:0000256" key="2">
    <source>
        <dbReference type="ARBA" id="ARBA00006739"/>
    </source>
</evidence>
<proteinExistence type="inferred from homology"/>
<dbReference type="Pfam" id="PF00535">
    <property type="entry name" value="Glycos_transf_2"/>
    <property type="match status" value="1"/>
</dbReference>
<keyword evidence="6 8" id="KW-1133">Transmembrane helix</keyword>
<dbReference type="Gene3D" id="3.90.550.10">
    <property type="entry name" value="Spore Coat Polysaccharide Biosynthesis Protein SpsA, Chain A"/>
    <property type="match status" value="1"/>
</dbReference>
<dbReference type="InterPro" id="IPR050256">
    <property type="entry name" value="Glycosyltransferase_2"/>
</dbReference>
<dbReference type="RefSeq" id="WP_344083014.1">
    <property type="nucleotide sequence ID" value="NZ_BAAALS010000017.1"/>
</dbReference>
<dbReference type="CDD" id="cd04187">
    <property type="entry name" value="DPM1_like_bac"/>
    <property type="match status" value="1"/>
</dbReference>
<dbReference type="InterPro" id="IPR029044">
    <property type="entry name" value="Nucleotide-diphossugar_trans"/>
</dbReference>
<reference evidence="10 11" key="1">
    <citation type="journal article" date="2019" name="Int. J. Syst. Evol. Microbiol.">
        <title>The Global Catalogue of Microorganisms (GCM) 10K type strain sequencing project: providing services to taxonomists for standard genome sequencing and annotation.</title>
        <authorList>
            <consortium name="The Broad Institute Genomics Platform"/>
            <consortium name="The Broad Institute Genome Sequencing Center for Infectious Disease"/>
            <person name="Wu L."/>
            <person name="Ma J."/>
        </authorList>
    </citation>
    <scope>NUCLEOTIDE SEQUENCE [LARGE SCALE GENOMIC DNA]</scope>
    <source>
        <strain evidence="10 11">JCM 13249</strain>
    </source>
</reference>
<evidence type="ECO:0000256" key="3">
    <source>
        <dbReference type="ARBA" id="ARBA00022676"/>
    </source>
</evidence>
<dbReference type="InterPro" id="IPR001173">
    <property type="entry name" value="Glyco_trans_2-like"/>
</dbReference>
<evidence type="ECO:0000256" key="6">
    <source>
        <dbReference type="ARBA" id="ARBA00022989"/>
    </source>
</evidence>
<comment type="subcellular location">
    <subcellularLocation>
        <location evidence="1">Membrane</location>
        <topology evidence="1">Multi-pass membrane protein</topology>
    </subcellularLocation>
</comment>
<gene>
    <name evidence="10" type="ORF">GCM10009681_35800</name>
</gene>
<evidence type="ECO:0000256" key="8">
    <source>
        <dbReference type="SAM" id="Phobius"/>
    </source>
</evidence>
<comment type="caution">
    <text evidence="10">The sequence shown here is derived from an EMBL/GenBank/DDBJ whole genome shotgun (WGS) entry which is preliminary data.</text>
</comment>
<keyword evidence="3" id="KW-0328">Glycosyltransferase</keyword>
<evidence type="ECO:0000256" key="5">
    <source>
        <dbReference type="ARBA" id="ARBA00022692"/>
    </source>
</evidence>
<accession>A0ABN2KNY2</accession>
<feature type="transmembrane region" description="Helical" evidence="8">
    <location>
        <begin position="265"/>
        <end position="286"/>
    </location>
</feature>
<sequence length="327" mass="36097">MPTPTELSVVIPMYNEEEALPALAERLRPVLDDLGVSYEVVAVDDGSHDETPQHLIAMRRVWPQLRVIRLRRNAGHQAALTAGLHRSLGTYVVSIDADLQDPPEKIADMLRLAKDDNLDIVYGVRSDRTTDSFFKRTTAGLYYAIMQKLVGSWMPRHAGDFRLLRRPVVDALKALPERQPVYRMLVPSLGFASGEVAYVREERVAGKTKYPIGKMVRLAIDSITNFSAAPLRLATYLGVFAFLVCLVLLGFGAVVWLAGATVPGWMSLFLAVLLLGGVQLVCLGLLGEYVGRIYATVQHRPTYFVGYDSAAPAPTADTLDDVELDTR</sequence>
<dbReference type="Proteomes" id="UP001500655">
    <property type="component" value="Unassembled WGS sequence"/>
</dbReference>
<evidence type="ECO:0000256" key="1">
    <source>
        <dbReference type="ARBA" id="ARBA00004141"/>
    </source>
</evidence>
<evidence type="ECO:0000313" key="11">
    <source>
        <dbReference type="Proteomes" id="UP001500655"/>
    </source>
</evidence>